<dbReference type="PATRIC" id="fig|216942.3.peg.650"/>
<evidence type="ECO:0000313" key="1">
    <source>
        <dbReference type="EMBL" id="AKX34270.1"/>
    </source>
</evidence>
<gene>
    <name evidence="1" type="ORF">SLITO_v1c06410</name>
</gene>
<name>A0A0K1W1T3_9MOLU</name>
<dbReference type="AlphaFoldDB" id="A0A0K1W1T3"/>
<organism evidence="1 2">
    <name type="scientific">Spiroplasma litorale</name>
    <dbReference type="NCBI Taxonomy" id="216942"/>
    <lineage>
        <taxon>Bacteria</taxon>
        <taxon>Bacillati</taxon>
        <taxon>Mycoplasmatota</taxon>
        <taxon>Mollicutes</taxon>
        <taxon>Entomoplasmatales</taxon>
        <taxon>Spiroplasmataceae</taxon>
        <taxon>Spiroplasma</taxon>
    </lineage>
</organism>
<protein>
    <submittedName>
        <fullName evidence="1">Uncharacterized protein</fullName>
    </submittedName>
</protein>
<keyword evidence="2" id="KW-1185">Reference proteome</keyword>
<accession>A0A0K1W1T3</accession>
<dbReference type="EMBL" id="CP012357">
    <property type="protein sequence ID" value="AKX34270.1"/>
    <property type="molecule type" value="Genomic_DNA"/>
</dbReference>
<reference evidence="1 2" key="1">
    <citation type="journal article" date="2015" name="Genome Announc.">
        <title>Complete Genome Sequence of Spiroplasma litorale TN-1T (DSM 21781), a Bacterium Isolated from a Green-Eyed Horsefly (Tabanus nigrovittatus).</title>
        <authorList>
            <person name="Lo W.S."/>
            <person name="Lai Y.C."/>
            <person name="Lien Y.W."/>
            <person name="Wang T.H."/>
            <person name="Kuo C.H."/>
        </authorList>
    </citation>
    <scope>NUCLEOTIDE SEQUENCE [LARGE SCALE GENOMIC DNA]</scope>
    <source>
        <strain evidence="1 2">TN-1</strain>
    </source>
</reference>
<evidence type="ECO:0000313" key="2">
    <source>
        <dbReference type="Proteomes" id="UP000067476"/>
    </source>
</evidence>
<sequence>MVYLSVFKNSKDQVSSLEVYKNQLSSSKVVDFSGKIDLSRIDSVFRIKDNNILIHTNDWKVHVANITYYDGLVSLNSFEIPKPLDIKKVKHFDNSTYFFGELDSYIYKLSNNQLSTINLKYSIDDFNIVNDDLVYTSSNGNLVYQNLKNSNESKTILENIKYPSDNVKINYVIKNRQVYIMTIKNSKDSVWSIYKYDLNNNKLITSMSDLDIKYSVDVNYIDIDEKDNLIISTKEVSKKNGSSKYDYLQTNYQINFAKYNRDSNYLYFTYNKASSNYFVSSKSSVTTKYLNTNVTIATNVKKIKGYYYSVENNKINIFEAVSTYNRNNN</sequence>
<dbReference type="STRING" id="216942.SLITO_v1c06410"/>
<dbReference type="KEGG" id="sll:SLITO_v1c06410"/>
<dbReference type="Proteomes" id="UP000067476">
    <property type="component" value="Chromosome"/>
</dbReference>
<proteinExistence type="predicted"/>